<dbReference type="InParanoid" id="A0A0D2IXI9"/>
<dbReference type="STRING" id="1429043.X474_28040"/>
<dbReference type="PANTHER" id="PTHR35005">
    <property type="entry name" value="3-DEHYDRO-SCYLLO-INOSOSE HYDROLASE"/>
    <property type="match status" value="1"/>
</dbReference>
<name>A0A0D2IXI9_9BACT</name>
<sequence length="256" mass="28676">MATQWLQEKSWLDVEEYLKKDDRIIIPVGSTEQHGCFAALGTDTYVASTLAEDASDKTGVLVTPPVWYGWSPHHLARPGTVSVRAEVLIELLSDMIESLASHGFKKFVVINGHRIVNISWMQIAAERAQRENQVKVAIFDPAFMSKEISKELGFGPIGHAEEIEISHMLYRYPELVDIEKAKDNPKKDEPLYHLDPHDPRDTLCYVPATMEDMLGTYEATGDTVGGCPTQSSADKGKKYHDHVVGRLVQVLDMLKD</sequence>
<comment type="similarity">
    <text evidence="5">Belongs to the creatininase superfamily.</text>
</comment>
<evidence type="ECO:0000256" key="3">
    <source>
        <dbReference type="ARBA" id="ARBA00022801"/>
    </source>
</evidence>
<evidence type="ECO:0000313" key="7">
    <source>
        <dbReference type="Proteomes" id="UP000032233"/>
    </source>
</evidence>
<proteinExistence type="inferred from homology"/>
<evidence type="ECO:0000256" key="2">
    <source>
        <dbReference type="ARBA" id="ARBA00022723"/>
    </source>
</evidence>
<keyword evidence="3" id="KW-0378">Hydrolase</keyword>
<comment type="cofactor">
    <cofactor evidence="1">
        <name>Zn(2+)</name>
        <dbReference type="ChEBI" id="CHEBI:29105"/>
    </cofactor>
</comment>
<keyword evidence="4" id="KW-0862">Zinc</keyword>
<dbReference type="Gene3D" id="3.40.50.10310">
    <property type="entry name" value="Creatininase"/>
    <property type="match status" value="1"/>
</dbReference>
<evidence type="ECO:0000256" key="1">
    <source>
        <dbReference type="ARBA" id="ARBA00001947"/>
    </source>
</evidence>
<evidence type="ECO:0000256" key="4">
    <source>
        <dbReference type="ARBA" id="ARBA00022833"/>
    </source>
</evidence>
<evidence type="ECO:0000256" key="5">
    <source>
        <dbReference type="ARBA" id="ARBA00024029"/>
    </source>
</evidence>
<comment type="caution">
    <text evidence="6">The sequence shown here is derived from an EMBL/GenBank/DDBJ whole genome shotgun (WGS) entry which is preliminary data.</text>
</comment>
<dbReference type="EMBL" id="AZAC01000083">
    <property type="protein sequence ID" value="KIX10769.1"/>
    <property type="molecule type" value="Genomic_DNA"/>
</dbReference>
<accession>A0A0D2IXI9</accession>
<protein>
    <submittedName>
        <fullName evidence="6">Creatininase</fullName>
    </submittedName>
</protein>
<keyword evidence="7" id="KW-1185">Reference proteome</keyword>
<evidence type="ECO:0000313" key="6">
    <source>
        <dbReference type="EMBL" id="KIX10769.1"/>
    </source>
</evidence>
<dbReference type="GO" id="GO:0016811">
    <property type="term" value="F:hydrolase activity, acting on carbon-nitrogen (but not peptide) bonds, in linear amides"/>
    <property type="evidence" value="ECO:0007669"/>
    <property type="project" value="TreeGrafter"/>
</dbReference>
<dbReference type="OrthoDB" id="9801445at2"/>
<dbReference type="SUPFAM" id="SSF102215">
    <property type="entry name" value="Creatininase"/>
    <property type="match status" value="1"/>
</dbReference>
<dbReference type="InterPro" id="IPR003785">
    <property type="entry name" value="Creatininase/forma_Hydrolase"/>
</dbReference>
<gene>
    <name evidence="6" type="ORF">X474_28040</name>
</gene>
<dbReference type="PATRIC" id="fig|1429043.3.peg.5956"/>
<dbReference type="PANTHER" id="PTHR35005:SF1">
    <property type="entry name" value="2-AMINO-5-FORMYLAMINO-6-RIBOSYLAMINOPYRIMIDIN-4(3H)-ONE 5'-MONOPHOSPHATE DEFORMYLASE"/>
    <property type="match status" value="1"/>
</dbReference>
<organism evidence="6 7">
    <name type="scientific">Dethiosulfatarculus sandiegensis</name>
    <dbReference type="NCBI Taxonomy" id="1429043"/>
    <lineage>
        <taxon>Bacteria</taxon>
        <taxon>Pseudomonadati</taxon>
        <taxon>Thermodesulfobacteriota</taxon>
        <taxon>Desulfarculia</taxon>
        <taxon>Desulfarculales</taxon>
        <taxon>Desulfarculaceae</taxon>
        <taxon>Dethiosulfatarculus</taxon>
    </lineage>
</organism>
<dbReference type="AlphaFoldDB" id="A0A0D2IXI9"/>
<dbReference type="InterPro" id="IPR024087">
    <property type="entry name" value="Creatininase-like_sf"/>
</dbReference>
<dbReference type="RefSeq" id="WP_044352945.1">
    <property type="nucleotide sequence ID" value="NZ_AZAC01000083.1"/>
</dbReference>
<keyword evidence="2" id="KW-0479">Metal-binding</keyword>
<dbReference type="Proteomes" id="UP000032233">
    <property type="component" value="Unassembled WGS sequence"/>
</dbReference>
<dbReference type="GO" id="GO:0046872">
    <property type="term" value="F:metal ion binding"/>
    <property type="evidence" value="ECO:0007669"/>
    <property type="project" value="UniProtKB-KW"/>
</dbReference>
<dbReference type="GO" id="GO:0009231">
    <property type="term" value="P:riboflavin biosynthetic process"/>
    <property type="evidence" value="ECO:0007669"/>
    <property type="project" value="TreeGrafter"/>
</dbReference>
<dbReference type="Pfam" id="PF02633">
    <property type="entry name" value="Creatininase"/>
    <property type="match status" value="1"/>
</dbReference>
<reference evidence="6 7" key="1">
    <citation type="submission" date="2013-11" db="EMBL/GenBank/DDBJ databases">
        <title>Metagenomic analysis of a methanogenic consortium involved in long chain n-alkane degradation.</title>
        <authorList>
            <person name="Davidova I.A."/>
            <person name="Callaghan A.V."/>
            <person name="Wawrik B."/>
            <person name="Pruitt S."/>
            <person name="Marks C."/>
            <person name="Duncan K.E."/>
            <person name="Suflita J.M."/>
        </authorList>
    </citation>
    <scope>NUCLEOTIDE SEQUENCE [LARGE SCALE GENOMIC DNA]</scope>
    <source>
        <strain evidence="6 7">SPR</strain>
    </source>
</reference>